<dbReference type="PATRIC" id="fig|33051.5.peg.644"/>
<evidence type="ECO:0000256" key="1">
    <source>
        <dbReference type="ARBA" id="ARBA00009986"/>
    </source>
</evidence>
<dbReference type="Pfam" id="PF00171">
    <property type="entry name" value="Aldedh"/>
    <property type="match status" value="1"/>
</dbReference>
<dbReference type="CDD" id="cd07116">
    <property type="entry name" value="ALDH_ACDHII-AcoD"/>
    <property type="match status" value="1"/>
</dbReference>
<evidence type="ECO:0000259" key="6">
    <source>
        <dbReference type="Pfam" id="PF00171"/>
    </source>
</evidence>
<comment type="similarity">
    <text evidence="1 5">Belongs to the aldehyde dehydrogenase family.</text>
</comment>
<dbReference type="InterPro" id="IPR016163">
    <property type="entry name" value="Ald_DH_C"/>
</dbReference>
<dbReference type="GO" id="GO:0004030">
    <property type="term" value="F:aldehyde dehydrogenase [NAD(P)+] activity"/>
    <property type="evidence" value="ECO:0007669"/>
    <property type="project" value="UniProtKB-ARBA"/>
</dbReference>
<feature type="active site" evidence="4">
    <location>
        <position position="262"/>
    </location>
</feature>
<dbReference type="InterPro" id="IPR016161">
    <property type="entry name" value="Ald_DH/histidinol_DH"/>
</dbReference>
<name>A0A147J5I2_9SPHN</name>
<dbReference type="Gene3D" id="3.40.309.10">
    <property type="entry name" value="Aldehyde Dehydrogenase, Chain A, domain 2"/>
    <property type="match status" value="1"/>
</dbReference>
<comment type="caution">
    <text evidence="7">The sequence shown here is derived from an EMBL/GenBank/DDBJ whole genome shotgun (WGS) entry which is preliminary data.</text>
</comment>
<dbReference type="SUPFAM" id="SSF53720">
    <property type="entry name" value="ALDH-like"/>
    <property type="match status" value="1"/>
</dbReference>
<dbReference type="RefSeq" id="WP_058717915.1">
    <property type="nucleotide sequence ID" value="NZ_LDTC01000135.1"/>
</dbReference>
<reference evidence="7 8" key="1">
    <citation type="journal article" date="2016" name="Front. Microbiol.">
        <title>Genomic Resource of Rice Seed Associated Bacteria.</title>
        <authorList>
            <person name="Midha S."/>
            <person name="Bansal K."/>
            <person name="Sharma S."/>
            <person name="Kumar N."/>
            <person name="Patil P.P."/>
            <person name="Chaudhry V."/>
            <person name="Patil P.B."/>
        </authorList>
    </citation>
    <scope>NUCLEOTIDE SEQUENCE [LARGE SCALE GENOMIC DNA]</scope>
    <source>
        <strain evidence="7 8">NS258</strain>
    </source>
</reference>
<dbReference type="Proteomes" id="UP000074410">
    <property type="component" value="Unassembled WGS sequence"/>
</dbReference>
<gene>
    <name evidence="7" type="ORF">NS258_15375</name>
</gene>
<accession>A0A147J5I2</accession>
<keyword evidence="2 5" id="KW-0560">Oxidoreductase</keyword>
<dbReference type="InterPro" id="IPR015590">
    <property type="entry name" value="Aldehyde_DH_dom"/>
</dbReference>
<dbReference type="EMBL" id="LDTC01000135">
    <property type="protein sequence ID" value="KTW09495.1"/>
    <property type="molecule type" value="Genomic_DNA"/>
</dbReference>
<dbReference type="PANTHER" id="PTHR43111">
    <property type="entry name" value="ALDEHYDE DEHYDROGENASE B-RELATED"/>
    <property type="match status" value="1"/>
</dbReference>
<feature type="domain" description="Aldehyde dehydrogenase" evidence="6">
    <location>
        <begin position="27"/>
        <end position="493"/>
    </location>
</feature>
<evidence type="ECO:0000313" key="7">
    <source>
        <dbReference type="EMBL" id="KTW09495.1"/>
    </source>
</evidence>
<dbReference type="InterPro" id="IPR016160">
    <property type="entry name" value="Ald_DH_CS_CYS"/>
</dbReference>
<dbReference type="InterPro" id="IPR016162">
    <property type="entry name" value="Ald_DH_N"/>
</dbReference>
<evidence type="ECO:0000256" key="4">
    <source>
        <dbReference type="PROSITE-ProRule" id="PRU10007"/>
    </source>
</evidence>
<evidence type="ECO:0000313" key="8">
    <source>
        <dbReference type="Proteomes" id="UP000074410"/>
    </source>
</evidence>
<organism evidence="7 8">
    <name type="scientific">Sphingomonas sanguinis</name>
    <dbReference type="NCBI Taxonomy" id="33051"/>
    <lineage>
        <taxon>Bacteria</taxon>
        <taxon>Pseudomonadati</taxon>
        <taxon>Pseudomonadota</taxon>
        <taxon>Alphaproteobacteria</taxon>
        <taxon>Sphingomonadales</taxon>
        <taxon>Sphingomonadaceae</taxon>
        <taxon>Sphingomonas</taxon>
    </lineage>
</organism>
<dbReference type="Gene3D" id="3.40.605.10">
    <property type="entry name" value="Aldehyde Dehydrogenase, Chain A, domain 1"/>
    <property type="match status" value="1"/>
</dbReference>
<evidence type="ECO:0000256" key="5">
    <source>
        <dbReference type="RuleBase" id="RU003345"/>
    </source>
</evidence>
<dbReference type="PANTHER" id="PTHR43111:SF1">
    <property type="entry name" value="ALDEHYDE DEHYDROGENASE B-RELATED"/>
    <property type="match status" value="1"/>
</dbReference>
<dbReference type="PROSITE" id="PS00687">
    <property type="entry name" value="ALDEHYDE_DEHYDR_GLU"/>
    <property type="match status" value="1"/>
</dbReference>
<evidence type="ECO:0000256" key="3">
    <source>
        <dbReference type="ARBA" id="ARBA00044146"/>
    </source>
</evidence>
<dbReference type="FunFam" id="3.40.605.10:FF:000001">
    <property type="entry name" value="Aldehyde dehydrogenase 1"/>
    <property type="match status" value="1"/>
</dbReference>
<dbReference type="InterPro" id="IPR029510">
    <property type="entry name" value="Ald_DH_CS_GLU"/>
</dbReference>
<sequence>MLHQAIEQLKGDVVIRPKYDNFIGGQWVAPVRGQYFDNPSPVTGKTVCQIARGTAEDIELALDAAHKAKDPWGRTSPAERSRILLKIADRMEEKLNLLALVETIDNGKPIRETTAADLPLAIDHFRYFAGCLRAQEGSIAEIDHDTIAYHFHEPLGVVGQIIPWNFPLLMAVWKLAPALAAGNCVVLKPAEQTPMSIMVLMEVIGDLLPEGVLNVVNGFGVEAGKPLAQNKRIAKIAFTGETTTGRLIMQYATENLIPVTLELGGKSPNIFFADVMQEDDDFFDKALEGFAMFALNQGEVCTCPSRALVHESIYDRFMERAIARVQKIKQGSPLDMATMIGAQASNDQLEKILSYIDIGKGEGAKLLTGGARAQLGGELDGGYYVTPTILEGHNKMRIFQEEIFGPVLAVTTFKDEADALAQANDTLYGLGAGVWSRNGTTAYRMGRGIQAGRVWTNCYHMYPAHAAFGGYKQSGIGRETHKMMLDHYQQTKNLLVSYSPKALGFF</sequence>
<evidence type="ECO:0000256" key="2">
    <source>
        <dbReference type="ARBA" id="ARBA00023002"/>
    </source>
</evidence>
<dbReference type="PROSITE" id="PS00070">
    <property type="entry name" value="ALDEHYDE_DEHYDR_CYS"/>
    <property type="match status" value="1"/>
</dbReference>
<dbReference type="AlphaFoldDB" id="A0A147J5I2"/>
<proteinExistence type="inferred from homology"/>
<dbReference type="FunFam" id="3.40.309.10:FF:000017">
    <property type="entry name" value="Aldehyde dehydrogenase B"/>
    <property type="match status" value="1"/>
</dbReference>
<protein>
    <recommendedName>
        <fullName evidence="3">Aldehyde dehydrogenase</fullName>
    </recommendedName>
</protein>